<dbReference type="EMBL" id="FOJA01000001">
    <property type="protein sequence ID" value="SEW25998.1"/>
    <property type="molecule type" value="Genomic_DNA"/>
</dbReference>
<evidence type="ECO:0000313" key="2">
    <source>
        <dbReference type="Proteomes" id="UP000198518"/>
    </source>
</evidence>
<sequence length="136" mass="14213">MLESEPGGEFDLDDLPDDVNQAAVKRMQVVAWALDDAIPVPGTNYRVGIDPLLGVLPVGGDAASGAISLYLVAESARLGVSRGKLAAMLVNVLLDTGIGSIPVVGDLFDAGWKANKRNLALALEDLSVTEIRVSDD</sequence>
<reference evidence="1 2" key="1">
    <citation type="submission" date="2016-10" db="EMBL/GenBank/DDBJ databases">
        <authorList>
            <person name="de Groot N.N."/>
        </authorList>
    </citation>
    <scope>NUCLEOTIDE SEQUENCE [LARGE SCALE GENOMIC DNA]</scope>
    <source>
        <strain evidence="1 2">CGMCC 1.5337</strain>
    </source>
</reference>
<name>A0A1I0QGB0_9EURY</name>
<dbReference type="InterPro" id="IPR025187">
    <property type="entry name" value="DUF4112"/>
</dbReference>
<dbReference type="RefSeq" id="WP_089669879.1">
    <property type="nucleotide sequence ID" value="NZ_FOJA01000001.1"/>
</dbReference>
<organism evidence="1 2">
    <name type="scientific">Halobacterium jilantaiense</name>
    <dbReference type="NCBI Taxonomy" id="355548"/>
    <lineage>
        <taxon>Archaea</taxon>
        <taxon>Methanobacteriati</taxon>
        <taxon>Methanobacteriota</taxon>
        <taxon>Stenosarchaea group</taxon>
        <taxon>Halobacteria</taxon>
        <taxon>Halobacteriales</taxon>
        <taxon>Halobacteriaceae</taxon>
        <taxon>Halobacterium</taxon>
    </lineage>
</organism>
<accession>A0A1I0QGB0</accession>
<dbReference type="STRING" id="355548.SAMN04487945_2576"/>
<evidence type="ECO:0000313" key="1">
    <source>
        <dbReference type="EMBL" id="SEW25998.1"/>
    </source>
</evidence>
<keyword evidence="2" id="KW-1185">Reference proteome</keyword>
<gene>
    <name evidence="1" type="ORF">SAMN04487945_2576</name>
</gene>
<protein>
    <recommendedName>
        <fullName evidence="3">DUF4112 domain-containing protein</fullName>
    </recommendedName>
</protein>
<dbReference type="PANTHER" id="PTHR35519">
    <property type="entry name" value="MEMBRANE PROTEINS"/>
    <property type="match status" value="1"/>
</dbReference>
<dbReference type="PANTHER" id="PTHR35519:SF2">
    <property type="entry name" value="PH DOMAIN PROTEIN"/>
    <property type="match status" value="1"/>
</dbReference>
<dbReference type="OrthoDB" id="156248at2157"/>
<dbReference type="Pfam" id="PF13430">
    <property type="entry name" value="DUF4112"/>
    <property type="match status" value="1"/>
</dbReference>
<evidence type="ECO:0008006" key="3">
    <source>
        <dbReference type="Google" id="ProtNLM"/>
    </source>
</evidence>
<dbReference type="AlphaFoldDB" id="A0A1I0QGB0"/>
<proteinExistence type="predicted"/>
<dbReference type="Proteomes" id="UP000198518">
    <property type="component" value="Unassembled WGS sequence"/>
</dbReference>